<dbReference type="CDD" id="cd00789">
    <property type="entry name" value="KU_like"/>
    <property type="match status" value="1"/>
</dbReference>
<evidence type="ECO:0000313" key="5">
    <source>
        <dbReference type="Proteomes" id="UP000234882"/>
    </source>
</evidence>
<keyword evidence="2" id="KW-0234">DNA repair</keyword>
<comment type="function">
    <text evidence="2">With LigD forms a non-homologous end joining (NHEJ) DNA repair enzyme, which repairs dsDNA breaks with reduced fidelity. Binds linear dsDNA with 5'- and 3'- overhangs but not closed circular dsDNA nor ssDNA. Recruits and stimulates the ligase activity of LigD.</text>
</comment>
<dbReference type="SMART" id="SM00559">
    <property type="entry name" value="Ku78"/>
    <property type="match status" value="1"/>
</dbReference>
<proteinExistence type="inferred from homology"/>
<dbReference type="SUPFAM" id="SSF100939">
    <property type="entry name" value="SPOC domain-like"/>
    <property type="match status" value="1"/>
</dbReference>
<organism evidence="4 5">
    <name type="scientific">Paracoccus jeotgali</name>
    <dbReference type="NCBI Taxonomy" id="2065379"/>
    <lineage>
        <taxon>Bacteria</taxon>
        <taxon>Pseudomonadati</taxon>
        <taxon>Pseudomonadota</taxon>
        <taxon>Alphaproteobacteria</taxon>
        <taxon>Rhodobacterales</taxon>
        <taxon>Paracoccaceae</taxon>
        <taxon>Paracoccus</taxon>
    </lineage>
</organism>
<accession>A0A2K9MBU3</accession>
<keyword evidence="2" id="KW-0227">DNA damage</keyword>
<dbReference type="GO" id="GO:0006310">
    <property type="term" value="P:DNA recombination"/>
    <property type="evidence" value="ECO:0007669"/>
    <property type="project" value="UniProtKB-KW"/>
</dbReference>
<comment type="similarity">
    <text evidence="2">Belongs to the prokaryotic Ku family.</text>
</comment>
<keyword evidence="1 2" id="KW-0238">DNA-binding</keyword>
<dbReference type="PANTHER" id="PTHR41251">
    <property type="entry name" value="NON-HOMOLOGOUS END JOINING PROTEIN KU"/>
    <property type="match status" value="1"/>
</dbReference>
<keyword evidence="5" id="KW-1185">Reference proteome</keyword>
<protein>
    <recommendedName>
        <fullName evidence="2">Non-homologous end joining protein Ku</fullName>
    </recommendedName>
</protein>
<dbReference type="PIRSF" id="PIRSF006493">
    <property type="entry name" value="Prok_Ku"/>
    <property type="match status" value="1"/>
</dbReference>
<name>A0A2K9MBU3_9RHOB</name>
<dbReference type="NCBIfam" id="TIGR02772">
    <property type="entry name" value="Ku_bact"/>
    <property type="match status" value="1"/>
</dbReference>
<feature type="domain" description="Ku" evidence="3">
    <location>
        <begin position="55"/>
        <end position="184"/>
    </location>
</feature>
<dbReference type="InterPro" id="IPR016194">
    <property type="entry name" value="SPOC-like_C_dom_sf"/>
</dbReference>
<dbReference type="Gene3D" id="2.40.290.10">
    <property type="match status" value="1"/>
</dbReference>
<dbReference type="KEGG" id="paru:CYR75_01425"/>
<dbReference type="InterPro" id="IPR009187">
    <property type="entry name" value="Prok_Ku"/>
</dbReference>
<dbReference type="InterPro" id="IPR006164">
    <property type="entry name" value="DNA_bd_Ku70/Ku80"/>
</dbReference>
<keyword evidence="2" id="KW-0233">DNA recombination</keyword>
<sequence length="266" mass="29744">MAPRVYWKGYLKLSLVTCPVTMMPATSDADKIRFHTLNAKTGNRIASQYVDAVTGKPVKDSDEVRGYPRSEDDYVMLEDDEIEAVALDSTRTINIEKFVEADSIAWVWYDKPHYLMPGDEVGAEAFAVIRDAMQATGTVGISRLVMYRRERAVMLKPRGKGIVLWTLRYGDEVRDEAEYFGKLDTQTPAPSLMKMVTKLIGQKTGEWSPDMVSDPVQENLAEIIAAKKKARKKPGKKTKAEPEAERGNVVNIVDALKKSLAAERGK</sequence>
<evidence type="ECO:0000256" key="1">
    <source>
        <dbReference type="ARBA" id="ARBA00023125"/>
    </source>
</evidence>
<gene>
    <name evidence="2" type="primary">ku</name>
    <name evidence="4" type="ORF">CYR75_01425</name>
</gene>
<dbReference type="AlphaFoldDB" id="A0A2K9MBU3"/>
<dbReference type="GO" id="GO:0006303">
    <property type="term" value="P:double-strand break repair via nonhomologous end joining"/>
    <property type="evidence" value="ECO:0007669"/>
    <property type="project" value="UniProtKB-UniRule"/>
</dbReference>
<dbReference type="RefSeq" id="WP_101498511.1">
    <property type="nucleotide sequence ID" value="NZ_CP025583.1"/>
</dbReference>
<dbReference type="Proteomes" id="UP000234882">
    <property type="component" value="Chromosome"/>
</dbReference>
<evidence type="ECO:0000259" key="3">
    <source>
        <dbReference type="SMART" id="SM00559"/>
    </source>
</evidence>
<dbReference type="EMBL" id="CP025583">
    <property type="protein sequence ID" value="AUM73127.1"/>
    <property type="molecule type" value="Genomic_DNA"/>
</dbReference>
<dbReference type="Pfam" id="PF02735">
    <property type="entry name" value="Ku"/>
    <property type="match status" value="1"/>
</dbReference>
<reference evidence="5" key="1">
    <citation type="submission" date="2017-12" db="EMBL/GenBank/DDBJ databases">
        <title>Genomic analysis of Paracoccus sp. CBA4604.</title>
        <authorList>
            <person name="Roh S.W."/>
            <person name="Kim J.Y."/>
            <person name="Kim J.S."/>
        </authorList>
    </citation>
    <scope>NUCLEOTIDE SEQUENCE [LARGE SCALE GENOMIC DNA]</scope>
    <source>
        <strain evidence="5">CBA4604</strain>
    </source>
</reference>
<dbReference type="PANTHER" id="PTHR41251:SF1">
    <property type="entry name" value="NON-HOMOLOGOUS END JOINING PROTEIN KU"/>
    <property type="match status" value="1"/>
</dbReference>
<dbReference type="OrthoDB" id="9780854at2"/>
<comment type="subunit">
    <text evidence="2">Homodimer. Interacts with LigD.</text>
</comment>
<dbReference type="HAMAP" id="MF_01875">
    <property type="entry name" value="Prokaryotic_Ku"/>
    <property type="match status" value="1"/>
</dbReference>
<evidence type="ECO:0000256" key="2">
    <source>
        <dbReference type="HAMAP-Rule" id="MF_01875"/>
    </source>
</evidence>
<evidence type="ECO:0000313" key="4">
    <source>
        <dbReference type="EMBL" id="AUM73127.1"/>
    </source>
</evidence>
<dbReference type="GO" id="GO:0003690">
    <property type="term" value="F:double-stranded DNA binding"/>
    <property type="evidence" value="ECO:0007669"/>
    <property type="project" value="UniProtKB-UniRule"/>
</dbReference>